<dbReference type="SUPFAM" id="SSF51905">
    <property type="entry name" value="FAD/NAD(P)-binding domain"/>
    <property type="match status" value="1"/>
</dbReference>
<organism evidence="5 6">
    <name type="scientific">Talaromyces amestolkiae</name>
    <dbReference type="NCBI Taxonomy" id="1196081"/>
    <lineage>
        <taxon>Eukaryota</taxon>
        <taxon>Fungi</taxon>
        <taxon>Dikarya</taxon>
        <taxon>Ascomycota</taxon>
        <taxon>Pezizomycotina</taxon>
        <taxon>Eurotiomycetes</taxon>
        <taxon>Eurotiomycetidae</taxon>
        <taxon>Eurotiales</taxon>
        <taxon>Trichocomaceae</taxon>
        <taxon>Talaromyces</taxon>
        <taxon>Talaromyces sect. Talaromyces</taxon>
    </lineage>
</organism>
<evidence type="ECO:0000256" key="1">
    <source>
        <dbReference type="ARBA" id="ARBA00009333"/>
    </source>
</evidence>
<dbReference type="STRING" id="1196081.A0A364LBZ7"/>
<proteinExistence type="inferred from homology"/>
<dbReference type="PRINTS" id="PR00469">
    <property type="entry name" value="PNDRDTASEII"/>
</dbReference>
<sequence>MLSNPIFDALIIGAGPAGLSVATGLARQLHTTAIFNTSVFRNGVTKHMHNVVGWDHRDPADFRTRAREDLLARYSSTVQFHDFGIESVCKRDDGGFEARDERGGVWWGKKLVLAMGVRDVFPDIEGYADCWGEVIHHCLFCDGYEKRGAPSAGVLATDLLEPTQRTMHVGRMAMRLVDKVTIYTNGNSEQAATIQEAIANLDGFSVDSRPFVKLEKHETEAESKIIIHFEDGNWAEEAFLAHGPSYVLNGPFAEQLGLETIESGEIKVSPMFNETSMPGVFAIGDCATSMKAVTPAMYMGSGAAAAIVMQLQQEK</sequence>
<reference evidence="5 6" key="1">
    <citation type="journal article" date="2017" name="Biotechnol. Biofuels">
        <title>Differential beta-glucosidase expression as a function of carbon source availability in Talaromyces amestolkiae: a genomic and proteomic approach.</title>
        <authorList>
            <person name="de Eugenio L.I."/>
            <person name="Mendez-Liter J.A."/>
            <person name="Nieto-Dominguez M."/>
            <person name="Alonso L."/>
            <person name="Gil-Munoz J."/>
            <person name="Barriuso J."/>
            <person name="Prieto A."/>
            <person name="Martinez M.J."/>
        </authorList>
    </citation>
    <scope>NUCLEOTIDE SEQUENCE [LARGE SCALE GENOMIC DNA]</scope>
    <source>
        <strain evidence="5 6">CIB</strain>
    </source>
</reference>
<name>A0A364LBZ7_TALAM</name>
<evidence type="ECO:0000313" key="5">
    <source>
        <dbReference type="EMBL" id="RAO73350.1"/>
    </source>
</evidence>
<evidence type="ECO:0000256" key="2">
    <source>
        <dbReference type="ARBA" id="ARBA00022630"/>
    </source>
</evidence>
<gene>
    <name evidence="5" type="ORF">BHQ10_009362</name>
</gene>
<dbReference type="InterPro" id="IPR050097">
    <property type="entry name" value="Ferredoxin-NADP_redctase_2"/>
</dbReference>
<dbReference type="PANTHER" id="PTHR48105">
    <property type="entry name" value="THIOREDOXIN REDUCTASE 1-RELATED-RELATED"/>
    <property type="match status" value="1"/>
</dbReference>
<dbReference type="InterPro" id="IPR036188">
    <property type="entry name" value="FAD/NAD-bd_sf"/>
</dbReference>
<dbReference type="Proteomes" id="UP000249363">
    <property type="component" value="Unassembled WGS sequence"/>
</dbReference>
<dbReference type="InterPro" id="IPR023753">
    <property type="entry name" value="FAD/NAD-binding_dom"/>
</dbReference>
<protein>
    <recommendedName>
        <fullName evidence="4">FAD/NAD(P)-binding domain-containing protein</fullName>
    </recommendedName>
</protein>
<dbReference type="GO" id="GO:0097237">
    <property type="term" value="P:cellular response to toxic substance"/>
    <property type="evidence" value="ECO:0007669"/>
    <property type="project" value="UniProtKB-ARBA"/>
</dbReference>
<dbReference type="AlphaFoldDB" id="A0A364LBZ7"/>
<dbReference type="RefSeq" id="XP_040737864.1">
    <property type="nucleotide sequence ID" value="XM_040882269.1"/>
</dbReference>
<dbReference type="Pfam" id="PF07992">
    <property type="entry name" value="Pyr_redox_2"/>
    <property type="match status" value="1"/>
</dbReference>
<keyword evidence="6" id="KW-1185">Reference proteome</keyword>
<dbReference type="Gene3D" id="3.50.50.60">
    <property type="entry name" value="FAD/NAD(P)-binding domain"/>
    <property type="match status" value="2"/>
</dbReference>
<evidence type="ECO:0000259" key="4">
    <source>
        <dbReference type="Pfam" id="PF07992"/>
    </source>
</evidence>
<keyword evidence="3" id="KW-0560">Oxidoreductase</keyword>
<accession>A0A364LBZ7</accession>
<comment type="similarity">
    <text evidence="1">Belongs to the class-II pyridine nucleotide-disulfide oxidoreductase family.</text>
</comment>
<feature type="domain" description="FAD/NAD(P)-binding" evidence="4">
    <location>
        <begin position="8"/>
        <end position="300"/>
    </location>
</feature>
<dbReference type="OrthoDB" id="10260355at2759"/>
<evidence type="ECO:0000313" key="6">
    <source>
        <dbReference type="Proteomes" id="UP000249363"/>
    </source>
</evidence>
<dbReference type="GeneID" id="63798576"/>
<evidence type="ECO:0000256" key="3">
    <source>
        <dbReference type="ARBA" id="ARBA00023002"/>
    </source>
</evidence>
<dbReference type="EMBL" id="MIKG01000024">
    <property type="protein sequence ID" value="RAO73350.1"/>
    <property type="molecule type" value="Genomic_DNA"/>
</dbReference>
<comment type="caution">
    <text evidence="5">The sequence shown here is derived from an EMBL/GenBank/DDBJ whole genome shotgun (WGS) entry which is preliminary data.</text>
</comment>
<dbReference type="PRINTS" id="PR00368">
    <property type="entry name" value="FADPNR"/>
</dbReference>
<dbReference type="GO" id="GO:0016491">
    <property type="term" value="F:oxidoreductase activity"/>
    <property type="evidence" value="ECO:0007669"/>
    <property type="project" value="UniProtKB-KW"/>
</dbReference>
<keyword evidence="2" id="KW-0285">Flavoprotein</keyword>